<reference evidence="3" key="2">
    <citation type="submission" date="2017-09" db="EMBL/GenBank/DDBJ databases">
        <authorList>
            <person name="Perez-Cataluna A."/>
            <person name="Figueras M.J."/>
            <person name="Salas-Masso N."/>
        </authorList>
    </citation>
    <scope>NUCLEOTIDE SEQUENCE</scope>
    <source>
        <strain evidence="3">CECT 7727</strain>
    </source>
</reference>
<evidence type="ECO:0000256" key="1">
    <source>
        <dbReference type="SAM" id="SignalP"/>
    </source>
</evidence>
<dbReference type="RefSeq" id="WP_099310241.1">
    <property type="nucleotide sequence ID" value="NZ_CP032101.1"/>
</dbReference>
<proteinExistence type="predicted"/>
<dbReference type="Proteomes" id="UP000264693">
    <property type="component" value="Chromosome"/>
</dbReference>
<gene>
    <name evidence="2" type="ORF">AMRN_1709</name>
    <name evidence="3" type="ORF">CPH92_02650</name>
</gene>
<evidence type="ECO:0000313" key="2">
    <source>
        <dbReference type="EMBL" id="AXX87440.1"/>
    </source>
</evidence>
<evidence type="ECO:0000313" key="3">
    <source>
        <dbReference type="EMBL" id="PHO16221.1"/>
    </source>
</evidence>
<feature type="signal peptide" evidence="1">
    <location>
        <begin position="1"/>
        <end position="18"/>
    </location>
</feature>
<dbReference type="AlphaFoldDB" id="A0A347TLG2"/>
<keyword evidence="1" id="KW-0732">Signal</keyword>
<accession>A0A347TLG2</accession>
<organism evidence="2 5">
    <name type="scientific">Malaciobacter marinus</name>
    <dbReference type="NCBI Taxonomy" id="505249"/>
    <lineage>
        <taxon>Bacteria</taxon>
        <taxon>Pseudomonadati</taxon>
        <taxon>Campylobacterota</taxon>
        <taxon>Epsilonproteobacteria</taxon>
        <taxon>Campylobacterales</taxon>
        <taxon>Arcobacteraceae</taxon>
        <taxon>Malaciobacter</taxon>
    </lineage>
</organism>
<dbReference type="EMBL" id="CP032101">
    <property type="protein sequence ID" value="AXX87440.1"/>
    <property type="molecule type" value="Genomic_DNA"/>
</dbReference>
<reference evidence="4" key="1">
    <citation type="submission" date="2017-09" db="EMBL/GenBank/DDBJ databases">
        <title>Arcobacter canalis sp. nov., a new species isolated from a water canal contaminated with urban sewage.</title>
        <authorList>
            <person name="Perez-Cataluna A."/>
            <person name="Salas-Masso N."/>
            <person name="Figueras M.J."/>
        </authorList>
    </citation>
    <scope>NUCLEOTIDE SEQUENCE [LARGE SCALE GENOMIC DNA]</scope>
    <source>
        <strain evidence="4">CECT 7727</strain>
    </source>
</reference>
<evidence type="ECO:0000313" key="5">
    <source>
        <dbReference type="Proteomes" id="UP000264693"/>
    </source>
</evidence>
<name>A0A347TLG2_9BACT</name>
<dbReference type="KEGG" id="amar:AMRN_1709"/>
<evidence type="ECO:0000313" key="4">
    <source>
        <dbReference type="Proteomes" id="UP000224740"/>
    </source>
</evidence>
<sequence>MKSLILSMLLLLSLNAGMNNNNEEELKEKIKAMSIEKFARTLANKTASAVPIKIDAITTVTKVVALENSVSYFKSIDLNHEIMKGKWENKSEYFKTVMFDQDSKIVCRVDFLNHMIVNKGLVLKYYYTDTEHRPLFSYTVNKQDCLELEN</sequence>
<reference evidence="2 5" key="3">
    <citation type="submission" date="2018-08" db="EMBL/GenBank/DDBJ databases">
        <title>Complete genome of the Arcobacter marinus type strain JCM 15502.</title>
        <authorList>
            <person name="Miller W.G."/>
            <person name="Yee E."/>
            <person name="Huynh S."/>
            <person name="Parker C.T."/>
        </authorList>
    </citation>
    <scope>NUCLEOTIDE SEQUENCE [LARGE SCALE GENOMIC DNA]</scope>
    <source>
        <strain evidence="2 5">JCM 15502</strain>
    </source>
</reference>
<feature type="chain" id="PRO_5017626566" evidence="1">
    <location>
        <begin position="19"/>
        <end position="150"/>
    </location>
</feature>
<dbReference type="EMBL" id="NXAO01000012">
    <property type="protein sequence ID" value="PHO16221.1"/>
    <property type="molecule type" value="Genomic_DNA"/>
</dbReference>
<protein>
    <submittedName>
        <fullName evidence="2">Uncharacterized protein</fullName>
    </submittedName>
</protein>
<keyword evidence="4" id="KW-1185">Reference proteome</keyword>
<dbReference type="Proteomes" id="UP000224740">
    <property type="component" value="Unassembled WGS sequence"/>
</dbReference>